<name>A0A1F5B476_9BACT</name>
<evidence type="ECO:0000313" key="8">
    <source>
        <dbReference type="Proteomes" id="UP000176431"/>
    </source>
</evidence>
<keyword evidence="2 5" id="KW-0812">Transmembrane</keyword>
<evidence type="ECO:0000313" key="7">
    <source>
        <dbReference type="EMBL" id="OGD25430.1"/>
    </source>
</evidence>
<feature type="transmembrane region" description="Helical" evidence="5">
    <location>
        <begin position="415"/>
        <end position="433"/>
    </location>
</feature>
<dbReference type="PANTHER" id="PTHR37422">
    <property type="entry name" value="TEICHURONIC ACID BIOSYNTHESIS PROTEIN TUAE"/>
    <property type="match status" value="1"/>
</dbReference>
<keyword evidence="4 5" id="KW-0472">Membrane</keyword>
<feature type="transmembrane region" description="Helical" evidence="5">
    <location>
        <begin position="263"/>
        <end position="281"/>
    </location>
</feature>
<comment type="caution">
    <text evidence="7">The sequence shown here is derived from an EMBL/GenBank/DDBJ whole genome shotgun (WGS) entry which is preliminary data.</text>
</comment>
<reference evidence="7 8" key="1">
    <citation type="journal article" date="2016" name="Nat. Commun.">
        <title>Thousands of microbial genomes shed light on interconnected biogeochemical processes in an aquifer system.</title>
        <authorList>
            <person name="Anantharaman K."/>
            <person name="Brown C.T."/>
            <person name="Hug L.A."/>
            <person name="Sharon I."/>
            <person name="Castelle C.J."/>
            <person name="Probst A.J."/>
            <person name="Thomas B.C."/>
            <person name="Singh A."/>
            <person name="Wilkins M.J."/>
            <person name="Karaoz U."/>
            <person name="Brodie E.L."/>
            <person name="Williams K.H."/>
            <person name="Hubbard S.S."/>
            <person name="Banfield J.F."/>
        </authorList>
    </citation>
    <scope>NUCLEOTIDE SEQUENCE [LARGE SCALE GENOMIC DNA]</scope>
</reference>
<organism evidence="7 8">
    <name type="scientific">Candidatus Azambacteria bacterium RIFCSPHIGHO2_01_FULL_40_24</name>
    <dbReference type="NCBI Taxonomy" id="1797301"/>
    <lineage>
        <taxon>Bacteria</taxon>
        <taxon>Candidatus Azamiibacteriota</taxon>
    </lineage>
</organism>
<dbReference type="Proteomes" id="UP000176431">
    <property type="component" value="Unassembled WGS sequence"/>
</dbReference>
<feature type="domain" description="O-antigen ligase-related" evidence="6">
    <location>
        <begin position="221"/>
        <end position="376"/>
    </location>
</feature>
<evidence type="ECO:0000256" key="3">
    <source>
        <dbReference type="ARBA" id="ARBA00022989"/>
    </source>
</evidence>
<feature type="transmembrane region" description="Helical" evidence="5">
    <location>
        <begin position="100"/>
        <end position="121"/>
    </location>
</feature>
<feature type="transmembrane region" description="Helical" evidence="5">
    <location>
        <begin position="239"/>
        <end position="256"/>
    </location>
</feature>
<gene>
    <name evidence="7" type="ORF">A2819_01125</name>
</gene>
<accession>A0A1F5B476</accession>
<feature type="transmembrane region" description="Helical" evidence="5">
    <location>
        <begin position="217"/>
        <end position="233"/>
    </location>
</feature>
<dbReference type="InterPro" id="IPR051533">
    <property type="entry name" value="WaaL-like"/>
</dbReference>
<dbReference type="Gene3D" id="1.25.40.10">
    <property type="entry name" value="Tetratricopeptide repeat domain"/>
    <property type="match status" value="1"/>
</dbReference>
<evidence type="ECO:0000256" key="4">
    <source>
        <dbReference type="ARBA" id="ARBA00023136"/>
    </source>
</evidence>
<dbReference type="SUPFAM" id="SSF48452">
    <property type="entry name" value="TPR-like"/>
    <property type="match status" value="1"/>
</dbReference>
<feature type="transmembrane region" description="Helical" evidence="5">
    <location>
        <begin position="133"/>
        <end position="154"/>
    </location>
</feature>
<feature type="transmembrane region" description="Helical" evidence="5">
    <location>
        <begin position="459"/>
        <end position="478"/>
    </location>
</feature>
<feature type="transmembrane region" description="Helical" evidence="5">
    <location>
        <begin position="69"/>
        <end position="88"/>
    </location>
</feature>
<dbReference type="Pfam" id="PF04932">
    <property type="entry name" value="Wzy_C"/>
    <property type="match status" value="1"/>
</dbReference>
<keyword evidence="3 5" id="KW-1133">Transmembrane helix</keyword>
<comment type="subcellular location">
    <subcellularLocation>
        <location evidence="1">Membrane</location>
        <topology evidence="1">Multi-pass membrane protein</topology>
    </subcellularLocation>
</comment>
<dbReference type="AlphaFoldDB" id="A0A1F5B476"/>
<evidence type="ECO:0000259" key="6">
    <source>
        <dbReference type="Pfam" id="PF04932"/>
    </source>
</evidence>
<dbReference type="EMBL" id="MEYK01000012">
    <property type="protein sequence ID" value="OGD25430.1"/>
    <property type="molecule type" value="Genomic_DNA"/>
</dbReference>
<dbReference type="PANTHER" id="PTHR37422:SF13">
    <property type="entry name" value="LIPOPOLYSACCHARIDE BIOSYNTHESIS PROTEIN PA4999-RELATED"/>
    <property type="match status" value="1"/>
</dbReference>
<dbReference type="InterPro" id="IPR007016">
    <property type="entry name" value="O-antigen_ligase-rel_domated"/>
</dbReference>
<evidence type="ECO:0000256" key="5">
    <source>
        <dbReference type="SAM" id="Phobius"/>
    </source>
</evidence>
<protein>
    <recommendedName>
        <fullName evidence="6">O-antigen ligase-related domain-containing protein</fullName>
    </recommendedName>
</protein>
<evidence type="ECO:0000256" key="2">
    <source>
        <dbReference type="ARBA" id="ARBA00022692"/>
    </source>
</evidence>
<evidence type="ECO:0000256" key="1">
    <source>
        <dbReference type="ARBA" id="ARBA00004141"/>
    </source>
</evidence>
<sequence>MMVSSLLLKLIKFGIGFILFIPLYVGGSFFFPFIFPKIWLFQLITEIILLFYVVLAVSDGRYRPKLNLAIYALLLLTVVLIITGFTGIDVFRSFWGNTERMSGTIAWLHFAAFAIILSGVLKSGKEWRGFFTIAVLISVLEFFYVLTQYIIGLIKDPTEATKAIVWMPGSQMGTIGNTDLVGTYAIFSAFFALYLWQNLKISESNTKHQIPNTKYRWLLAAAFFLNIGTLFLASSRGAIVGFGAGLAVYLAIQFWRNPQTRKIIALAVLIPVVLYGFLWLMRGKDFVKNNSQLTRIVNASLKDDTVQQRFTEWGIAWSAFKARPIFGFGPNNYLHLHNAYLNPRVYELRETNFDRAHNAYLDYASMSGILGLVGYLFLIAALFWVFLKNKAWIFASLATAYAANSFFVFDSPASYISLFLTIGFAMFVKNTELGTKNLELRNKVQPSPKPQAPSSSPQLIAAISILYFIFSIFLIWQVSIKPAVANYKFVSAFSGLGNGIVTPEDAFKLYKESLKYETLGTTEFRNQYITWLQANLGKFNPENRLEVLDFGIGELEKEVKDHPLVFSFLNLGQMYSYKARGIQGSEEIKREIFAKSADAYDKALKLAPNRLEVYYSYLQLSFDTKNHAKGVELMEKAVAAAPNYWQTYWYLGIAHIANNNSIEGVKSVNRALAVFYGPKISIENYRLKFDVDEIIKAKSSFAPQQEILGVVNPYIEMKMWPELLVLYLSAGAKDPNNINLHQSLALVYQNLGLDDKFQEELKIVENLQKK</sequence>
<feature type="transmembrane region" description="Helical" evidence="5">
    <location>
        <begin position="174"/>
        <end position="196"/>
    </location>
</feature>
<proteinExistence type="predicted"/>
<feature type="transmembrane region" description="Helical" evidence="5">
    <location>
        <begin position="12"/>
        <end position="33"/>
    </location>
</feature>
<feature type="transmembrane region" description="Helical" evidence="5">
    <location>
        <begin position="39"/>
        <end position="57"/>
    </location>
</feature>
<dbReference type="GO" id="GO:0016020">
    <property type="term" value="C:membrane"/>
    <property type="evidence" value="ECO:0007669"/>
    <property type="project" value="UniProtKB-SubCell"/>
</dbReference>
<dbReference type="InterPro" id="IPR011990">
    <property type="entry name" value="TPR-like_helical_dom_sf"/>
</dbReference>
<feature type="transmembrane region" description="Helical" evidence="5">
    <location>
        <begin position="363"/>
        <end position="384"/>
    </location>
</feature>